<comment type="caution">
    <text evidence="2">The sequence shown here is derived from an EMBL/GenBank/DDBJ whole genome shotgun (WGS) entry which is preliminary data.</text>
</comment>
<dbReference type="AlphaFoldDB" id="A0A431WTX6"/>
<accession>A0A431WTX6</accession>
<dbReference type="EMBL" id="RXNU01000004">
    <property type="protein sequence ID" value="RTR39031.1"/>
    <property type="molecule type" value="Genomic_DNA"/>
</dbReference>
<protein>
    <recommendedName>
        <fullName evidence="4">Toxin CptA</fullName>
    </recommendedName>
</protein>
<feature type="transmembrane region" description="Helical" evidence="1">
    <location>
        <begin position="41"/>
        <end position="62"/>
    </location>
</feature>
<dbReference type="InterPro" id="IPR009883">
    <property type="entry name" value="YgfX"/>
</dbReference>
<feature type="transmembrane region" description="Helical" evidence="1">
    <location>
        <begin position="18"/>
        <end position="35"/>
    </location>
</feature>
<keyword evidence="1" id="KW-0812">Transmembrane</keyword>
<dbReference type="RefSeq" id="WP_126519910.1">
    <property type="nucleotide sequence ID" value="NZ_RXNU01000004.1"/>
</dbReference>
<dbReference type="Proteomes" id="UP000267448">
    <property type="component" value="Unassembled WGS sequence"/>
</dbReference>
<dbReference type="OrthoDB" id="6399627at2"/>
<reference evidence="2 3" key="1">
    <citation type="submission" date="2018-12" db="EMBL/GenBank/DDBJ databases">
        <authorList>
            <person name="Yu L."/>
        </authorList>
    </citation>
    <scope>NUCLEOTIDE SEQUENCE [LARGE SCALE GENOMIC DNA]</scope>
    <source>
        <strain evidence="2 3">HAW-EB2</strain>
    </source>
</reference>
<sequence>MAERLHSFSLHASFDQRLSLVVFCGVCLTSFLAWPDIDNSYYSFAKYLFFTLLVLFFSYQFWSLNHWRCRFSLNAKGEGSLDERNNSERESFVLSGRRFVTPFVSLFYIQTDSSKRLIIVWSDMLDDTSYRHLCRLLLSNKS</sequence>
<gene>
    <name evidence="2" type="ORF">EKG38_08865</name>
</gene>
<proteinExistence type="predicted"/>
<evidence type="ECO:0000256" key="1">
    <source>
        <dbReference type="SAM" id="Phobius"/>
    </source>
</evidence>
<evidence type="ECO:0000313" key="3">
    <source>
        <dbReference type="Proteomes" id="UP000267448"/>
    </source>
</evidence>
<keyword evidence="1" id="KW-1133">Transmembrane helix</keyword>
<dbReference type="Pfam" id="PF07254">
    <property type="entry name" value="Cpta_toxin"/>
    <property type="match status" value="1"/>
</dbReference>
<evidence type="ECO:0008006" key="4">
    <source>
        <dbReference type="Google" id="ProtNLM"/>
    </source>
</evidence>
<organism evidence="2 3">
    <name type="scientific">Shewanella canadensis</name>
    <dbReference type="NCBI Taxonomy" id="271096"/>
    <lineage>
        <taxon>Bacteria</taxon>
        <taxon>Pseudomonadati</taxon>
        <taxon>Pseudomonadota</taxon>
        <taxon>Gammaproteobacteria</taxon>
        <taxon>Alteromonadales</taxon>
        <taxon>Shewanellaceae</taxon>
        <taxon>Shewanella</taxon>
    </lineage>
</organism>
<name>A0A431WTX6_9GAMM</name>
<keyword evidence="1" id="KW-0472">Membrane</keyword>
<evidence type="ECO:0000313" key="2">
    <source>
        <dbReference type="EMBL" id="RTR39031.1"/>
    </source>
</evidence>
<keyword evidence="3" id="KW-1185">Reference proteome</keyword>